<dbReference type="PANTHER" id="PTHR34125:SF7">
    <property type="entry name" value="TRANSMEMBRANE PROTEIN"/>
    <property type="match status" value="1"/>
</dbReference>
<gene>
    <name evidence="3" type="ORF">RJ641_002482</name>
</gene>
<evidence type="ECO:0000256" key="2">
    <source>
        <dbReference type="SAM" id="Phobius"/>
    </source>
</evidence>
<evidence type="ECO:0000313" key="4">
    <source>
        <dbReference type="Proteomes" id="UP001370490"/>
    </source>
</evidence>
<dbReference type="AlphaFoldDB" id="A0AAN8VD68"/>
<evidence type="ECO:0000256" key="1">
    <source>
        <dbReference type="SAM" id="MobiDB-lite"/>
    </source>
</evidence>
<keyword evidence="2" id="KW-0472">Membrane</keyword>
<comment type="caution">
    <text evidence="3">The sequence shown here is derived from an EMBL/GenBank/DDBJ whole genome shotgun (WGS) entry which is preliminary data.</text>
</comment>
<keyword evidence="4" id="KW-1185">Reference proteome</keyword>
<feature type="compositionally biased region" description="Low complexity" evidence="1">
    <location>
        <begin position="174"/>
        <end position="184"/>
    </location>
</feature>
<proteinExistence type="predicted"/>
<dbReference type="PANTHER" id="PTHR34125">
    <property type="entry name" value="OS01G0762900 PROTEIN"/>
    <property type="match status" value="1"/>
</dbReference>
<keyword evidence="2" id="KW-0812">Transmembrane</keyword>
<sequence length="228" mass="25048">MDHMMSSSRAMEILKKLMPFKARFIFAVIASLSLVLLLQVSPHVLTAFTYFWPLFLSTGLFLVAILVFGQISVSPADETGGNLEKTGEGFLNYVAGQPEAVEFPDKYRSRRSPSRSISRSPHGYRGRDRSRSLIRSPSPLDRRPSISDRLKSRLGPRVDEQNPADKVRPRSRSRSQGTSSSRSSDAAPPKRCEKVRSGSLSRSRSSSPAGQKGLVSYGDGSPDTATSD</sequence>
<name>A0AAN8VD68_9MAGN</name>
<protein>
    <submittedName>
        <fullName evidence="3">Uncharacterized protein</fullName>
    </submittedName>
</protein>
<feature type="compositionally biased region" description="Low complexity" evidence="1">
    <location>
        <begin position="197"/>
        <end position="207"/>
    </location>
</feature>
<evidence type="ECO:0000313" key="3">
    <source>
        <dbReference type="EMBL" id="KAK6932858.1"/>
    </source>
</evidence>
<keyword evidence="2" id="KW-1133">Transmembrane helix</keyword>
<feature type="transmembrane region" description="Helical" evidence="2">
    <location>
        <begin position="52"/>
        <end position="73"/>
    </location>
</feature>
<feature type="compositionally biased region" description="Basic and acidic residues" evidence="1">
    <location>
        <begin position="140"/>
        <end position="168"/>
    </location>
</feature>
<dbReference type="Proteomes" id="UP001370490">
    <property type="component" value="Unassembled WGS sequence"/>
</dbReference>
<accession>A0AAN8VD68</accession>
<feature type="region of interest" description="Disordered" evidence="1">
    <location>
        <begin position="104"/>
        <end position="228"/>
    </location>
</feature>
<dbReference type="EMBL" id="JBAMMX010000010">
    <property type="protein sequence ID" value="KAK6932858.1"/>
    <property type="molecule type" value="Genomic_DNA"/>
</dbReference>
<reference evidence="3 4" key="1">
    <citation type="submission" date="2023-12" db="EMBL/GenBank/DDBJ databases">
        <title>A high-quality genome assembly for Dillenia turbinata (Dilleniales).</title>
        <authorList>
            <person name="Chanderbali A."/>
        </authorList>
    </citation>
    <scope>NUCLEOTIDE SEQUENCE [LARGE SCALE GENOMIC DNA]</scope>
    <source>
        <strain evidence="3">LSX21</strain>
        <tissue evidence="3">Leaf</tissue>
    </source>
</reference>
<organism evidence="3 4">
    <name type="scientific">Dillenia turbinata</name>
    <dbReference type="NCBI Taxonomy" id="194707"/>
    <lineage>
        <taxon>Eukaryota</taxon>
        <taxon>Viridiplantae</taxon>
        <taxon>Streptophyta</taxon>
        <taxon>Embryophyta</taxon>
        <taxon>Tracheophyta</taxon>
        <taxon>Spermatophyta</taxon>
        <taxon>Magnoliopsida</taxon>
        <taxon>eudicotyledons</taxon>
        <taxon>Gunneridae</taxon>
        <taxon>Pentapetalae</taxon>
        <taxon>Dilleniales</taxon>
        <taxon>Dilleniaceae</taxon>
        <taxon>Dillenia</taxon>
    </lineage>
</organism>